<dbReference type="Gene3D" id="3.30.750.44">
    <property type="match status" value="1"/>
</dbReference>
<dbReference type="SMART" id="SM00228">
    <property type="entry name" value="PDZ"/>
    <property type="match status" value="1"/>
</dbReference>
<keyword evidence="7" id="KW-0812">Transmembrane</keyword>
<dbReference type="InterPro" id="IPR001478">
    <property type="entry name" value="PDZ"/>
</dbReference>
<feature type="compositionally biased region" description="Basic and acidic residues" evidence="6">
    <location>
        <begin position="7"/>
        <end position="23"/>
    </location>
</feature>
<dbReference type="InterPro" id="IPR005151">
    <property type="entry name" value="Tail-specific_protease"/>
</dbReference>
<dbReference type="PANTHER" id="PTHR32060">
    <property type="entry name" value="TAIL-SPECIFIC PROTEASE"/>
    <property type="match status" value="1"/>
</dbReference>
<dbReference type="PROSITE" id="PS50106">
    <property type="entry name" value="PDZ"/>
    <property type="match status" value="1"/>
</dbReference>
<dbReference type="Gene3D" id="2.30.42.10">
    <property type="match status" value="1"/>
</dbReference>
<organism evidence="9 10">
    <name type="scientific">Oceanirhabdus seepicola</name>
    <dbReference type="NCBI Taxonomy" id="2828781"/>
    <lineage>
        <taxon>Bacteria</taxon>
        <taxon>Bacillati</taxon>
        <taxon>Bacillota</taxon>
        <taxon>Clostridia</taxon>
        <taxon>Eubacteriales</taxon>
        <taxon>Clostridiaceae</taxon>
        <taxon>Oceanirhabdus</taxon>
    </lineage>
</organism>
<dbReference type="EMBL" id="JAGSOJ010000001">
    <property type="protein sequence ID" value="MCM1988454.1"/>
    <property type="molecule type" value="Genomic_DNA"/>
</dbReference>
<keyword evidence="3 5" id="KW-0378">Hydrolase</keyword>
<feature type="domain" description="PDZ" evidence="8">
    <location>
        <begin position="135"/>
        <end position="217"/>
    </location>
</feature>
<dbReference type="InterPro" id="IPR029045">
    <property type="entry name" value="ClpP/crotonase-like_dom_sf"/>
</dbReference>
<proteinExistence type="inferred from homology"/>
<dbReference type="Pfam" id="PF13180">
    <property type="entry name" value="PDZ_2"/>
    <property type="match status" value="1"/>
</dbReference>
<dbReference type="CDD" id="cd06782">
    <property type="entry name" value="cpPDZ_CPP-like"/>
    <property type="match status" value="1"/>
</dbReference>
<accession>A0A9J6NWS8</accession>
<evidence type="ECO:0000313" key="9">
    <source>
        <dbReference type="EMBL" id="MCM1988454.1"/>
    </source>
</evidence>
<dbReference type="Proteomes" id="UP001056429">
    <property type="component" value="Unassembled WGS sequence"/>
</dbReference>
<evidence type="ECO:0000256" key="7">
    <source>
        <dbReference type="SAM" id="Phobius"/>
    </source>
</evidence>
<dbReference type="GO" id="GO:0004175">
    <property type="term" value="F:endopeptidase activity"/>
    <property type="evidence" value="ECO:0007669"/>
    <property type="project" value="TreeGrafter"/>
</dbReference>
<dbReference type="Gene3D" id="3.90.226.10">
    <property type="entry name" value="2-enoyl-CoA Hydratase, Chain A, domain 1"/>
    <property type="match status" value="1"/>
</dbReference>
<evidence type="ECO:0000313" key="10">
    <source>
        <dbReference type="Proteomes" id="UP001056429"/>
    </source>
</evidence>
<evidence type="ECO:0000256" key="4">
    <source>
        <dbReference type="ARBA" id="ARBA00022825"/>
    </source>
</evidence>
<feature type="transmembrane region" description="Helical" evidence="7">
    <location>
        <begin position="35"/>
        <end position="55"/>
    </location>
</feature>
<dbReference type="SUPFAM" id="SSF50156">
    <property type="entry name" value="PDZ domain-like"/>
    <property type="match status" value="1"/>
</dbReference>
<dbReference type="GO" id="GO:0008236">
    <property type="term" value="F:serine-type peptidase activity"/>
    <property type="evidence" value="ECO:0007669"/>
    <property type="project" value="UniProtKB-KW"/>
</dbReference>
<sequence>MQGGNSFEHDEKHGNDHESSEQWVRKSDVNRKFRNIIGVGIIIVILASILSVYFVNGLTIYIGKNGVEFNVGNELVKDEKGNSSEIGERIDLIYNKINEYYDGEIDNEKIFDGAYKGMVEALGDPYSGYLNKEDYTRLTQETSGSYVGLGITVGVIEDRVVVISPFKDSPADKAGLLPGDIINKVNNIEIGKEIDKAVGMMKGKEGGKVTLNIIREGTEPFDIDIIRAEIKLKTVGGEMIDDNIGYIGITMFSQTTSDDFKNKLEELKQEGAEGLILDLRGNPGGLVSACTGVASNFIPKGDKIVYTVDKYGNEEVYKSKGGIGEDIPMVVLINKGSASASEILSGALRDYERATLIGEKSFGKGIVQTILSRTIDGFGDGTALKLTVSKYYTPNGENIHKKGIMPDIEVELDEETFIRGERDTDNQFQKALEVIKGKIEE</sequence>
<keyword evidence="7" id="KW-0472">Membrane</keyword>
<gene>
    <name evidence="9" type="ORF">KDK92_01795</name>
</gene>
<feature type="region of interest" description="Disordered" evidence="6">
    <location>
        <begin position="1"/>
        <end position="23"/>
    </location>
</feature>
<evidence type="ECO:0000256" key="6">
    <source>
        <dbReference type="SAM" id="MobiDB-lite"/>
    </source>
</evidence>
<dbReference type="SMART" id="SM00245">
    <property type="entry name" value="TSPc"/>
    <property type="match status" value="1"/>
</dbReference>
<reference evidence="9" key="2">
    <citation type="submission" date="2021-04" db="EMBL/GenBank/DDBJ databases">
        <authorList>
            <person name="Dong X."/>
        </authorList>
    </citation>
    <scope>NUCLEOTIDE SEQUENCE</scope>
    <source>
        <strain evidence="9">ZWT</strain>
    </source>
</reference>
<dbReference type="GO" id="GO:0007165">
    <property type="term" value="P:signal transduction"/>
    <property type="evidence" value="ECO:0007669"/>
    <property type="project" value="TreeGrafter"/>
</dbReference>
<dbReference type="PANTHER" id="PTHR32060:SF30">
    <property type="entry name" value="CARBOXY-TERMINAL PROCESSING PROTEASE CTPA"/>
    <property type="match status" value="1"/>
</dbReference>
<evidence type="ECO:0000256" key="3">
    <source>
        <dbReference type="ARBA" id="ARBA00022801"/>
    </source>
</evidence>
<dbReference type="GO" id="GO:0006508">
    <property type="term" value="P:proteolysis"/>
    <property type="evidence" value="ECO:0007669"/>
    <property type="project" value="UniProtKB-KW"/>
</dbReference>
<keyword evidence="7" id="KW-1133">Transmembrane helix</keyword>
<dbReference type="RefSeq" id="WP_250857321.1">
    <property type="nucleotide sequence ID" value="NZ_JAGSOJ010000001.1"/>
</dbReference>
<dbReference type="InterPro" id="IPR055210">
    <property type="entry name" value="CtpA/B_N"/>
</dbReference>
<dbReference type="InterPro" id="IPR036034">
    <property type="entry name" value="PDZ_sf"/>
</dbReference>
<dbReference type="InterPro" id="IPR004447">
    <property type="entry name" value="Peptidase_S41A"/>
</dbReference>
<dbReference type="NCBIfam" id="TIGR00225">
    <property type="entry name" value="prc"/>
    <property type="match status" value="1"/>
</dbReference>
<dbReference type="Pfam" id="PF22694">
    <property type="entry name" value="CtpB_N-like"/>
    <property type="match status" value="1"/>
</dbReference>
<keyword evidence="2 5" id="KW-0645">Protease</keyword>
<reference evidence="9" key="1">
    <citation type="journal article" date="2021" name="mSystems">
        <title>Bacteria and Archaea Synergistically Convert Glycine Betaine to Biogenic Methane in the Formosa Cold Seep of the South China Sea.</title>
        <authorList>
            <person name="Li L."/>
            <person name="Zhang W."/>
            <person name="Zhang S."/>
            <person name="Song L."/>
            <person name="Sun Q."/>
            <person name="Zhang H."/>
            <person name="Xiang H."/>
            <person name="Dong X."/>
        </authorList>
    </citation>
    <scope>NUCLEOTIDE SEQUENCE</scope>
    <source>
        <strain evidence="9">ZWT</strain>
    </source>
</reference>
<keyword evidence="4 5" id="KW-0720">Serine protease</keyword>
<protein>
    <submittedName>
        <fullName evidence="9">S41 family peptidase</fullName>
    </submittedName>
</protein>
<evidence type="ECO:0000256" key="1">
    <source>
        <dbReference type="ARBA" id="ARBA00009179"/>
    </source>
</evidence>
<comment type="caution">
    <text evidence="9">The sequence shown here is derived from an EMBL/GenBank/DDBJ whole genome shotgun (WGS) entry which is preliminary data.</text>
</comment>
<comment type="similarity">
    <text evidence="1 5">Belongs to the peptidase S41A family.</text>
</comment>
<dbReference type="AlphaFoldDB" id="A0A9J6NWS8"/>
<dbReference type="CDD" id="cd07560">
    <property type="entry name" value="Peptidase_S41_CPP"/>
    <property type="match status" value="1"/>
</dbReference>
<evidence type="ECO:0000256" key="5">
    <source>
        <dbReference type="RuleBase" id="RU004404"/>
    </source>
</evidence>
<evidence type="ECO:0000256" key="2">
    <source>
        <dbReference type="ARBA" id="ARBA00022670"/>
    </source>
</evidence>
<evidence type="ECO:0000259" key="8">
    <source>
        <dbReference type="PROSITE" id="PS50106"/>
    </source>
</evidence>
<name>A0A9J6NWS8_9CLOT</name>
<keyword evidence="10" id="KW-1185">Reference proteome</keyword>
<dbReference type="GO" id="GO:0030288">
    <property type="term" value="C:outer membrane-bounded periplasmic space"/>
    <property type="evidence" value="ECO:0007669"/>
    <property type="project" value="TreeGrafter"/>
</dbReference>
<dbReference type="Pfam" id="PF03572">
    <property type="entry name" value="Peptidase_S41"/>
    <property type="match status" value="1"/>
</dbReference>
<dbReference type="SUPFAM" id="SSF52096">
    <property type="entry name" value="ClpP/crotonase"/>
    <property type="match status" value="1"/>
</dbReference>